<name>A0AAE1PGX4_9EUCA</name>
<evidence type="ECO:0000313" key="3">
    <source>
        <dbReference type="Proteomes" id="UP001292094"/>
    </source>
</evidence>
<dbReference type="AlphaFoldDB" id="A0AAE1PGX4"/>
<gene>
    <name evidence="2" type="ORF">Pmani_020141</name>
</gene>
<protein>
    <submittedName>
        <fullName evidence="2">Uncharacterized protein</fullName>
    </submittedName>
</protein>
<comment type="caution">
    <text evidence="2">The sequence shown here is derived from an EMBL/GenBank/DDBJ whole genome shotgun (WGS) entry which is preliminary data.</text>
</comment>
<reference evidence="2" key="1">
    <citation type="submission" date="2023-11" db="EMBL/GenBank/DDBJ databases">
        <title>Genome assemblies of two species of porcelain crab, Petrolisthes cinctipes and Petrolisthes manimaculis (Anomura: Porcellanidae).</title>
        <authorList>
            <person name="Angst P."/>
        </authorList>
    </citation>
    <scope>NUCLEOTIDE SEQUENCE</scope>
    <source>
        <strain evidence="2">PB745_02</strain>
        <tissue evidence="2">Gill</tissue>
    </source>
</reference>
<dbReference type="Proteomes" id="UP001292094">
    <property type="component" value="Unassembled WGS sequence"/>
</dbReference>
<proteinExistence type="predicted"/>
<evidence type="ECO:0000313" key="2">
    <source>
        <dbReference type="EMBL" id="KAK4308143.1"/>
    </source>
</evidence>
<feature type="compositionally biased region" description="Low complexity" evidence="1">
    <location>
        <begin position="43"/>
        <end position="66"/>
    </location>
</feature>
<dbReference type="EMBL" id="JAWZYT010001924">
    <property type="protein sequence ID" value="KAK4308143.1"/>
    <property type="molecule type" value="Genomic_DNA"/>
</dbReference>
<organism evidence="2 3">
    <name type="scientific">Petrolisthes manimaculis</name>
    <dbReference type="NCBI Taxonomy" id="1843537"/>
    <lineage>
        <taxon>Eukaryota</taxon>
        <taxon>Metazoa</taxon>
        <taxon>Ecdysozoa</taxon>
        <taxon>Arthropoda</taxon>
        <taxon>Crustacea</taxon>
        <taxon>Multicrustacea</taxon>
        <taxon>Malacostraca</taxon>
        <taxon>Eumalacostraca</taxon>
        <taxon>Eucarida</taxon>
        <taxon>Decapoda</taxon>
        <taxon>Pleocyemata</taxon>
        <taxon>Anomura</taxon>
        <taxon>Galatheoidea</taxon>
        <taxon>Porcellanidae</taxon>
        <taxon>Petrolisthes</taxon>
    </lineage>
</organism>
<evidence type="ECO:0000256" key="1">
    <source>
        <dbReference type="SAM" id="MobiDB-lite"/>
    </source>
</evidence>
<accession>A0AAE1PGX4</accession>
<feature type="region of interest" description="Disordered" evidence="1">
    <location>
        <begin position="1"/>
        <end position="66"/>
    </location>
</feature>
<sequence length="92" mass="9345">MSDEESGEEGVGRKEGVEGGGEGGGGGRRRRRVWMRGRTEAKAVSSTSASPTASSTSASPTASSTSVLIVSRPKHCLHPSAALISVAVMSCI</sequence>
<keyword evidence="3" id="KW-1185">Reference proteome</keyword>